<dbReference type="EMBL" id="WWBZ02000016">
    <property type="protein sequence ID" value="KAF4309657.1"/>
    <property type="molecule type" value="Genomic_DNA"/>
</dbReference>
<name>A0A8H4NBV7_9PEZI</name>
<dbReference type="Proteomes" id="UP000572817">
    <property type="component" value="Unassembled WGS sequence"/>
</dbReference>
<dbReference type="GO" id="GO:0016491">
    <property type="term" value="F:oxidoreductase activity"/>
    <property type="evidence" value="ECO:0007669"/>
    <property type="project" value="InterPro"/>
</dbReference>
<feature type="domain" description="EthD" evidence="2">
    <location>
        <begin position="25"/>
        <end position="141"/>
    </location>
</feature>
<dbReference type="Gene3D" id="3.30.70.100">
    <property type="match status" value="1"/>
</dbReference>
<accession>A0A8H4NBV7</accession>
<organism evidence="3 4">
    <name type="scientific">Botryosphaeria dothidea</name>
    <dbReference type="NCBI Taxonomy" id="55169"/>
    <lineage>
        <taxon>Eukaryota</taxon>
        <taxon>Fungi</taxon>
        <taxon>Dikarya</taxon>
        <taxon>Ascomycota</taxon>
        <taxon>Pezizomycotina</taxon>
        <taxon>Dothideomycetes</taxon>
        <taxon>Dothideomycetes incertae sedis</taxon>
        <taxon>Botryosphaeriales</taxon>
        <taxon>Botryosphaeriaceae</taxon>
        <taxon>Botryosphaeria</taxon>
    </lineage>
</organism>
<dbReference type="InterPro" id="IPR009799">
    <property type="entry name" value="EthD_dom"/>
</dbReference>
<sequence>MASSSTQSKETTEKVIKVQILHFRNPAMTEEEYYEHWGNHHAKMAASWLARNGVLKYAVVSLKLLLQSPEAEFIIRNKYHTPQSYRDQISPMAEKAGWKIHDHDGSAEMWVRSLDDLVAATQDPDYIANIHPDEAVFLDKSKTEVIIGWEEVRVRDGKVV</sequence>
<dbReference type="AlphaFoldDB" id="A0A8H4NBV7"/>
<gene>
    <name evidence="3" type="ORF">GTA08_BOTSDO02009</name>
</gene>
<protein>
    <submittedName>
        <fullName evidence="3">Dimeric alpha-beta barrel</fullName>
    </submittedName>
</protein>
<evidence type="ECO:0000259" key="2">
    <source>
        <dbReference type="Pfam" id="PF07110"/>
    </source>
</evidence>
<evidence type="ECO:0000313" key="3">
    <source>
        <dbReference type="EMBL" id="KAF4309657.1"/>
    </source>
</evidence>
<dbReference type="SUPFAM" id="SSF54909">
    <property type="entry name" value="Dimeric alpha+beta barrel"/>
    <property type="match status" value="1"/>
</dbReference>
<comment type="caution">
    <text evidence="3">The sequence shown here is derived from an EMBL/GenBank/DDBJ whole genome shotgun (WGS) entry which is preliminary data.</text>
</comment>
<dbReference type="Pfam" id="PF07110">
    <property type="entry name" value="EthD"/>
    <property type="match status" value="1"/>
</dbReference>
<dbReference type="InterPro" id="IPR011008">
    <property type="entry name" value="Dimeric_a/b-barrel"/>
</dbReference>
<evidence type="ECO:0000313" key="4">
    <source>
        <dbReference type="Proteomes" id="UP000572817"/>
    </source>
</evidence>
<reference evidence="3" key="1">
    <citation type="submission" date="2020-04" db="EMBL/GenBank/DDBJ databases">
        <title>Genome Assembly and Annotation of Botryosphaeria dothidea sdau 11-99, a Latent Pathogen of Apple Fruit Ring Rot in China.</title>
        <authorList>
            <person name="Yu C."/>
            <person name="Diao Y."/>
            <person name="Lu Q."/>
            <person name="Zhao J."/>
            <person name="Cui S."/>
            <person name="Peng C."/>
            <person name="He B."/>
            <person name="Liu H."/>
        </authorList>
    </citation>
    <scope>NUCLEOTIDE SEQUENCE [LARGE SCALE GENOMIC DNA]</scope>
    <source>
        <strain evidence="3">Sdau11-99</strain>
    </source>
</reference>
<dbReference type="OrthoDB" id="3183782at2759"/>
<evidence type="ECO:0000256" key="1">
    <source>
        <dbReference type="ARBA" id="ARBA00005986"/>
    </source>
</evidence>
<keyword evidence="4" id="KW-1185">Reference proteome</keyword>
<comment type="similarity">
    <text evidence="1">Belongs to the tpcK family.</text>
</comment>
<proteinExistence type="inferred from homology"/>